<dbReference type="EMBL" id="LAVV01006436">
    <property type="protein sequence ID" value="KNZ59937.1"/>
    <property type="molecule type" value="Genomic_DNA"/>
</dbReference>
<sequence length="669" mass="77132">MYLSDWCQDGLAVPHHVNQFRMVYMGRFLDNQETLNKIGEMLYAGRFFFFFHSPYMNILIYSHIDIPSTVSSTPPIKTLGCIALLTKTGSRPLVHILLCSYSTTCYYTTSTGQAPSKETLRSSVSSNLPCLIYSFLNIQAHFVFLSRLFHFLDAVYFNDLIVAVFFFPLVTPSYSFFRLLALIPPIDHMSCINVFYYFFLLLLHLSKHITYLFLGLSCVGITKIHYLYFCSMPFLMSVALFWSSFLFCFCFFFFFTDDKFKKKKKKSPVITKWFVFLFIWSKCTWPMLKPAWHNTQAHLALPKHTWHKPNPPLAHSQVGVIQAQVSLGQSPKACHGCLKFAAGILIPWGGHQAELLPKCIRMFFPSSLHRSRCHISHWPNQTWVRAKISSLDKWVDQALWTQTQAPTNTPNLKQFLLLNYQLGKFCIFYNGIPWNIHQGKEKLMIHCKPTSKGHHQVGEIEFREVLKRLNSGKPSSWNSKNCMCDKLSKATCKEPLEKNPGVVTPPQKGRQCLYVALIETLLLQELLIINSLLTIVWLSYKHVVTSTKLQAMAFRGMAICTHCLPSLGGHKMAICFSEGIRILSIARNYRKKCLKFQKSTFINFDVTFTHPFVLFQVFPFSSNTLSGNVYFLGYFSQKFNSNEMKSNQFLLLTFYSQIFPSMSPIQLTY</sequence>
<feature type="transmembrane region" description="Helical" evidence="1">
    <location>
        <begin position="226"/>
        <end position="255"/>
    </location>
</feature>
<gene>
    <name evidence="2" type="ORF">VP01_1639g4</name>
</gene>
<keyword evidence="1" id="KW-0812">Transmembrane</keyword>
<name>A0A0L6VHA7_9BASI</name>
<evidence type="ECO:0000313" key="2">
    <source>
        <dbReference type="EMBL" id="KNZ59937.1"/>
    </source>
</evidence>
<feature type="transmembrane region" description="Helical" evidence="1">
    <location>
        <begin position="194"/>
        <end position="214"/>
    </location>
</feature>
<protein>
    <submittedName>
        <fullName evidence="2">Uncharacterized protein</fullName>
    </submittedName>
</protein>
<keyword evidence="3" id="KW-1185">Reference proteome</keyword>
<feature type="transmembrane region" description="Helical" evidence="1">
    <location>
        <begin position="161"/>
        <end position="182"/>
    </location>
</feature>
<keyword evidence="1" id="KW-1133">Transmembrane helix</keyword>
<accession>A0A0L6VHA7</accession>
<comment type="caution">
    <text evidence="2">The sequence shown here is derived from an EMBL/GenBank/DDBJ whole genome shotgun (WGS) entry which is preliminary data.</text>
</comment>
<evidence type="ECO:0000313" key="3">
    <source>
        <dbReference type="Proteomes" id="UP000037035"/>
    </source>
</evidence>
<keyword evidence="1" id="KW-0472">Membrane</keyword>
<dbReference type="AlphaFoldDB" id="A0A0L6VHA7"/>
<dbReference type="VEuPathDB" id="FungiDB:VP01_1639g4"/>
<organism evidence="2 3">
    <name type="scientific">Puccinia sorghi</name>
    <dbReference type="NCBI Taxonomy" id="27349"/>
    <lineage>
        <taxon>Eukaryota</taxon>
        <taxon>Fungi</taxon>
        <taxon>Dikarya</taxon>
        <taxon>Basidiomycota</taxon>
        <taxon>Pucciniomycotina</taxon>
        <taxon>Pucciniomycetes</taxon>
        <taxon>Pucciniales</taxon>
        <taxon>Pucciniaceae</taxon>
        <taxon>Puccinia</taxon>
    </lineage>
</organism>
<dbReference type="Proteomes" id="UP000037035">
    <property type="component" value="Unassembled WGS sequence"/>
</dbReference>
<feature type="transmembrane region" description="Helical" evidence="1">
    <location>
        <begin position="130"/>
        <end position="149"/>
    </location>
</feature>
<evidence type="ECO:0000256" key="1">
    <source>
        <dbReference type="SAM" id="Phobius"/>
    </source>
</evidence>
<reference evidence="2 3" key="1">
    <citation type="submission" date="2015-08" db="EMBL/GenBank/DDBJ databases">
        <title>Next Generation Sequencing and Analysis of the Genome of Puccinia sorghi L Schw, the Causal Agent of Maize Common Rust.</title>
        <authorList>
            <person name="Rochi L."/>
            <person name="Burguener G."/>
            <person name="Darino M."/>
            <person name="Turjanski A."/>
            <person name="Kreff E."/>
            <person name="Dieguez M.J."/>
            <person name="Sacco F."/>
        </authorList>
    </citation>
    <scope>NUCLEOTIDE SEQUENCE [LARGE SCALE GENOMIC DNA]</scope>
    <source>
        <strain evidence="2 3">RO10H11247</strain>
    </source>
</reference>
<proteinExistence type="predicted"/>